<feature type="region of interest" description="Disordered" evidence="1">
    <location>
        <begin position="1"/>
        <end position="23"/>
    </location>
</feature>
<reference evidence="3" key="2">
    <citation type="submission" date="2019-12" db="EMBL/GenBank/DDBJ databases">
        <title>The whole-genome sequencing of Haloarcula japonica strain pws8.</title>
        <authorList>
            <person name="Verma D.K."/>
            <person name="Gopal K."/>
            <person name="Prasad E.S."/>
        </authorList>
    </citation>
    <scope>NUCLEOTIDE SEQUENCE</scope>
    <source>
        <strain evidence="3">Pws8</strain>
    </source>
</reference>
<dbReference type="Proteomes" id="UP000610611">
    <property type="component" value="Unassembled WGS sequence"/>
</dbReference>
<sequence>MPSDTTPDRDGDEECTTTESFADHGLDDGSVLISRTYNRLAADGEPAFEPTPEFFDTLEAAFIWAYIGTIDEPGVPPHVEAAIEDAREFTRQEFENDPDADLRTEVLPTFYQQVAGFHCAYRD</sequence>
<dbReference type="PATRIC" id="fig|1705562.3.peg.3291"/>
<name>A0A0M9AK00_9EURY</name>
<gene>
    <name evidence="2" type="ORF">AMS69_13500</name>
    <name evidence="3" type="ORF">GOC83_13720</name>
</gene>
<dbReference type="RefSeq" id="WP_053968589.1">
    <property type="nucleotide sequence ID" value="NZ_JAWJXX010000009.1"/>
</dbReference>
<comment type="caution">
    <text evidence="2">The sequence shown here is derived from an EMBL/GenBank/DDBJ whole genome shotgun (WGS) entry which is preliminary data.</text>
</comment>
<dbReference type="AlphaFoldDB" id="A0A0M9AK00"/>
<dbReference type="OrthoDB" id="217690at2157"/>
<organism evidence="2 4">
    <name type="scientific">Haloarcula rubripromontorii</name>
    <dbReference type="NCBI Taxonomy" id="1705562"/>
    <lineage>
        <taxon>Archaea</taxon>
        <taxon>Methanobacteriati</taxon>
        <taxon>Methanobacteriota</taxon>
        <taxon>Stenosarchaea group</taxon>
        <taxon>Halobacteria</taxon>
        <taxon>Halobacteriales</taxon>
        <taxon>Haloarculaceae</taxon>
        <taxon>Haloarcula</taxon>
    </lineage>
</organism>
<dbReference type="EMBL" id="LIUF01000004">
    <property type="protein sequence ID" value="KOX92385.1"/>
    <property type="molecule type" value="Genomic_DNA"/>
</dbReference>
<dbReference type="Proteomes" id="UP000037729">
    <property type="component" value="Unassembled WGS sequence"/>
</dbReference>
<accession>A0A0M9AK00</accession>
<protein>
    <submittedName>
        <fullName evidence="2">Uncharacterized protein</fullName>
    </submittedName>
</protein>
<dbReference type="EMBL" id="WOWB01000001">
    <property type="protein sequence ID" value="NLV07190.1"/>
    <property type="molecule type" value="Genomic_DNA"/>
</dbReference>
<evidence type="ECO:0000256" key="1">
    <source>
        <dbReference type="SAM" id="MobiDB-lite"/>
    </source>
</evidence>
<reference evidence="2 4" key="1">
    <citation type="submission" date="2015-08" db="EMBL/GenBank/DDBJ databases">
        <title>Genomes of Isolates from Cabo Rojo, PR.</title>
        <authorList>
            <person name="Sanchez-Nieves R.L."/>
            <person name="Montalvo-Rodriguez R."/>
        </authorList>
    </citation>
    <scope>NUCLEOTIDE SEQUENCE [LARGE SCALE GENOMIC DNA]</scope>
    <source>
        <strain evidence="2 4">SL3</strain>
    </source>
</reference>
<evidence type="ECO:0000313" key="2">
    <source>
        <dbReference type="EMBL" id="KOX92385.1"/>
    </source>
</evidence>
<evidence type="ECO:0000313" key="3">
    <source>
        <dbReference type="EMBL" id="NLV07190.1"/>
    </source>
</evidence>
<evidence type="ECO:0000313" key="4">
    <source>
        <dbReference type="Proteomes" id="UP000037729"/>
    </source>
</evidence>
<proteinExistence type="predicted"/>
<keyword evidence="4" id="KW-1185">Reference proteome</keyword>